<dbReference type="InParanoid" id="E3MVT3"/>
<feature type="transmembrane region" description="Helical" evidence="1">
    <location>
        <begin position="45"/>
        <end position="68"/>
    </location>
</feature>
<dbReference type="AlphaFoldDB" id="E3MVT3"/>
<evidence type="ECO:0000256" key="1">
    <source>
        <dbReference type="SAM" id="Phobius"/>
    </source>
</evidence>
<sequence length="196" mass="21926">MLQDAGISESETNRLQSYLLMNAISCPIIYLLLKKYSPNVIATKRKLIILGLTTIIISVQLLLGAVILKRSVVGFEANLRLSISLKSLCFITVTSLSISPFIIHEMYSDSISPHCSERVNPYALSNMGCSLIRFFTLLPIIIICSLFNKPEEYIPCFTALLPLLTVNLMAYALEQPPKIHLVPDGTERTEEMESQF</sequence>
<dbReference type="OMA" id="MGCALIR"/>
<reference evidence="2" key="1">
    <citation type="submission" date="2007-07" db="EMBL/GenBank/DDBJ databases">
        <title>PCAP assembly of the Caenorhabditis remanei genome.</title>
        <authorList>
            <consortium name="The Caenorhabditis remanei Sequencing Consortium"/>
            <person name="Wilson R.K."/>
        </authorList>
    </citation>
    <scope>NUCLEOTIDE SEQUENCE [LARGE SCALE GENOMIC DNA]</scope>
    <source>
        <strain evidence="2">PB4641</strain>
    </source>
</reference>
<keyword evidence="3" id="KW-1185">Reference proteome</keyword>
<accession>E3MVT3</accession>
<dbReference type="Proteomes" id="UP000008281">
    <property type="component" value="Unassembled WGS sequence"/>
</dbReference>
<dbReference type="OrthoDB" id="5841591at2759"/>
<keyword evidence="1" id="KW-1133">Transmembrane helix</keyword>
<dbReference type="EMBL" id="DS268484">
    <property type="protein sequence ID" value="EFP10359.1"/>
    <property type="molecule type" value="Genomic_DNA"/>
</dbReference>
<evidence type="ECO:0000313" key="3">
    <source>
        <dbReference type="Proteomes" id="UP000008281"/>
    </source>
</evidence>
<name>E3MVT3_CAERE</name>
<gene>
    <name evidence="2" type="ORF">CRE_23559</name>
</gene>
<feature type="transmembrane region" description="Helical" evidence="1">
    <location>
        <begin position="124"/>
        <end position="148"/>
    </location>
</feature>
<feature type="transmembrane region" description="Helical" evidence="1">
    <location>
        <begin position="15"/>
        <end position="33"/>
    </location>
</feature>
<dbReference type="HOGENOM" id="CLU_1397456_0_0_1"/>
<keyword evidence="1" id="KW-0472">Membrane</keyword>
<protein>
    <submittedName>
        <fullName evidence="2">Uncharacterized protein</fullName>
    </submittedName>
</protein>
<proteinExistence type="predicted"/>
<keyword evidence="1" id="KW-0812">Transmembrane</keyword>
<dbReference type="eggNOG" id="ENOG502THEC">
    <property type="taxonomic scope" value="Eukaryota"/>
</dbReference>
<organism evidence="3">
    <name type="scientific">Caenorhabditis remanei</name>
    <name type="common">Caenorhabditis vulgaris</name>
    <dbReference type="NCBI Taxonomy" id="31234"/>
    <lineage>
        <taxon>Eukaryota</taxon>
        <taxon>Metazoa</taxon>
        <taxon>Ecdysozoa</taxon>
        <taxon>Nematoda</taxon>
        <taxon>Chromadorea</taxon>
        <taxon>Rhabditida</taxon>
        <taxon>Rhabditina</taxon>
        <taxon>Rhabditomorpha</taxon>
        <taxon>Rhabditoidea</taxon>
        <taxon>Rhabditidae</taxon>
        <taxon>Peloderinae</taxon>
        <taxon>Caenorhabditis</taxon>
    </lineage>
</organism>
<evidence type="ECO:0000313" key="2">
    <source>
        <dbReference type="EMBL" id="EFP10359.1"/>
    </source>
</evidence>
<feature type="transmembrane region" description="Helical" evidence="1">
    <location>
        <begin position="154"/>
        <end position="173"/>
    </location>
</feature>